<dbReference type="EC" id="2.5.1.75" evidence="11"/>
<dbReference type="InterPro" id="IPR019561">
    <property type="entry name" value="Translocon_Sec61/SecY_plug_dom"/>
</dbReference>
<dbReference type="PANTHER" id="PTHR10906">
    <property type="entry name" value="SECY/SEC61-ALPHA FAMILY MEMBER"/>
    <property type="match status" value="1"/>
</dbReference>
<feature type="region of interest" description="Disordered" evidence="14">
    <location>
        <begin position="1"/>
        <end position="85"/>
    </location>
</feature>
<keyword evidence="7 15" id="KW-1133">Transmembrane helix</keyword>
<name>A0A9N9PU39_9HELO</name>
<dbReference type="Pfam" id="PF24882">
    <property type="entry name" value="WHD_ORC2"/>
    <property type="match status" value="1"/>
</dbReference>
<dbReference type="SUPFAM" id="SSF103491">
    <property type="entry name" value="Preprotein translocase SecY subunit"/>
    <property type="match status" value="1"/>
</dbReference>
<evidence type="ECO:0000259" key="17">
    <source>
        <dbReference type="Pfam" id="PF10559"/>
    </source>
</evidence>
<evidence type="ECO:0000256" key="9">
    <source>
        <dbReference type="ARBA" id="ARBA00023136"/>
    </source>
</evidence>
<dbReference type="PROSITE" id="PS00756">
    <property type="entry name" value="SECY_2"/>
    <property type="match status" value="1"/>
</dbReference>
<dbReference type="InterPro" id="IPR030659">
    <property type="entry name" value="SecY_CS"/>
</dbReference>
<dbReference type="InterPro" id="IPR002208">
    <property type="entry name" value="SecY/SEC61-alpha"/>
</dbReference>
<dbReference type="InterPro" id="IPR056773">
    <property type="entry name" value="WHD_ORC2"/>
</dbReference>
<dbReference type="GO" id="GO:0005789">
    <property type="term" value="C:endoplasmic reticulum membrane"/>
    <property type="evidence" value="ECO:0007669"/>
    <property type="project" value="UniProtKB-SubCell"/>
</dbReference>
<evidence type="ECO:0000256" key="5">
    <source>
        <dbReference type="ARBA" id="ARBA00022824"/>
    </source>
</evidence>
<dbReference type="InterPro" id="IPR018022">
    <property type="entry name" value="IPT"/>
</dbReference>
<evidence type="ECO:0000256" key="11">
    <source>
        <dbReference type="RuleBase" id="RU003783"/>
    </source>
</evidence>
<keyword evidence="3 10" id="KW-0813">Transport</keyword>
<feature type="compositionally biased region" description="Polar residues" evidence="14">
    <location>
        <begin position="31"/>
        <end position="52"/>
    </location>
</feature>
<dbReference type="Pfam" id="PF10559">
    <property type="entry name" value="Plug_translocon"/>
    <property type="match status" value="1"/>
</dbReference>
<evidence type="ECO:0000256" key="8">
    <source>
        <dbReference type="ARBA" id="ARBA00023010"/>
    </source>
</evidence>
<evidence type="ECO:0000256" key="15">
    <source>
        <dbReference type="SAM" id="Phobius"/>
    </source>
</evidence>
<evidence type="ECO:0000256" key="3">
    <source>
        <dbReference type="ARBA" id="ARBA00022448"/>
    </source>
</evidence>
<evidence type="ECO:0000256" key="10">
    <source>
        <dbReference type="RuleBase" id="RU003484"/>
    </source>
</evidence>
<dbReference type="EMBL" id="CAJVRM010000127">
    <property type="protein sequence ID" value="CAG8975133.1"/>
    <property type="molecule type" value="Genomic_DNA"/>
</dbReference>
<feature type="transmembrane region" description="Helical" evidence="15">
    <location>
        <begin position="1471"/>
        <end position="1489"/>
    </location>
</feature>
<feature type="region of interest" description="Disordered" evidence="14">
    <location>
        <begin position="122"/>
        <end position="148"/>
    </location>
</feature>
<keyword evidence="8 10" id="KW-0811">Translocation</keyword>
<keyword evidence="12" id="KW-0547">Nucleotide-binding</keyword>
<proteinExistence type="inferred from homology"/>
<comment type="caution">
    <text evidence="19">The sequence shown here is derived from an EMBL/GenBank/DDBJ whole genome shotgun (WGS) entry which is preliminary data.</text>
</comment>
<protein>
    <recommendedName>
        <fullName evidence="11">tRNA dimethylallyltransferase</fullName>
        <ecNumber evidence="11">2.5.1.75</ecNumber>
    </recommendedName>
</protein>
<dbReference type="InterPro" id="IPR023201">
    <property type="entry name" value="SecY_dom_sf"/>
</dbReference>
<feature type="region of interest" description="Disordered" evidence="14">
    <location>
        <begin position="211"/>
        <end position="237"/>
    </location>
</feature>
<evidence type="ECO:0000256" key="1">
    <source>
        <dbReference type="ARBA" id="ARBA00004477"/>
    </source>
</evidence>
<dbReference type="NCBIfam" id="NF006341">
    <property type="entry name" value="PRK08568.1-5"/>
    <property type="match status" value="1"/>
</dbReference>
<dbReference type="InterPro" id="IPR027417">
    <property type="entry name" value="P-loop_NTPase"/>
</dbReference>
<feature type="domain" description="Translocon Sec61/SecY plug" evidence="17">
    <location>
        <begin position="1096"/>
        <end position="1130"/>
    </location>
</feature>
<evidence type="ECO:0000256" key="13">
    <source>
        <dbReference type="RuleBase" id="RU004349"/>
    </source>
</evidence>
<feature type="transmembrane region" description="Helical" evidence="15">
    <location>
        <begin position="1200"/>
        <end position="1222"/>
    </location>
</feature>
<accession>A0A9N9PU39</accession>
<keyword evidence="9 15" id="KW-0472">Membrane</keyword>
<feature type="transmembrane region" description="Helical" evidence="15">
    <location>
        <begin position="1299"/>
        <end position="1318"/>
    </location>
</feature>
<sequence>MKRRKEAKDEGGDHHDEKPVPSAKKLKAGNSELSLRNGIQSNGRTESPSSPKTLRRGLVAEDKNRSSQYTEGRGESAVEGSSEDEVGMGYLEVDAALSVITPKKEKLNGILNDAAYKVNGNTPTKRLNGKPLFSTPVKTNGHLGNDETPRIIRNADRSAHRKSTRALIERSVLGNISDNEEEEEDVAQHIYNSEEEDRIDQDALDISALVEAPATPSKRKRGRPKKEVKAKLRPPTPPLEDLLPQEKYFFQTRGGRVKTSDNNLSSLALLDHEEYFTLKRAFDDPHATDVANLQNLHAQSYNQWQFELSQDFNICVYGFGSKRELLMRFADYIHNCHASTAPKIVVINGYVPNLTIKDVLTTITSAISGTGHKIGSQPAEMLESVIVLLEESPEQNVTVIVHSIDKAPLRRTVAQVILSQLAAHPQIHLVASADHPSFPLLWDSSLRSSYNFLFHDCTTFSSYSTEVDVVDDVHELLGRSGRRVGGKEGVSFVLKSLPENAKNLFRVLIGEQLATMDENHGLGFGDDVDNDDEDHGKRVGSSRQTEIGVEYRVLYQKAVEEFICSNEMNFRTLLKEFHDHQMIQSRKDALGTEMLSKMLRHAFRCYQTTTGNFMMKELSKKPLIVVLGATGTGKSQLAVDLATRFDGEIINGDAMQMYDGLPIVTNKITPEGQQGIPHHLLGFIALEDEPWNVGLFKKKASKIIEEIRSRGRLPILVGGTHYYTQSLLFEDTLVEIGSAEETPPSLEVASPERTFAILEGPIEDIIQKLREVDPVMAERWHPNERRKLRRSLEIYLTTGKRASDIYAEQKRHKRRMSNSGSETAIHGETTTKDDPTLLFWVHSDSDVLKKRLDDRVDKMVQTGLLDEVKAMGSFLERQKERGASVDLSRGIWVSIGWKEFEEYLTALKSGTCSAEELEKLYALSVEKTQIATRQYAKYQIRWIRRKLITSLSEAGKLENLYLLDATDVSLWATNASIPAIDITKKLLDGEALPQPQGFSDVAQKLLTPVLDDELKETDFRQECETCHVTCVAEHQWLGHLKSRRHRALERKKIKNAANVRFLDLIKPFTPILPEVQQPETKVPFNQKLMWTGLTLLIFLVMSQMPLYGIVSSDTSDPLYWLRMMMASNRGTLMELGITPIISSGMVFQLLAGTHLIDVNLDLKSDRELYQTAQKLFAIILSMGQATVYVFTGLYGQPSDLGAGVVFLLILQLVVAGLVVILLDELLQKGYGLGSGISLFIATNICESIVWKAFSPTTINTGRGPEFEGAVIALFHLLLTWPNKQRALQEAFYRQNLPNIMNLIATLVVFAAVIYLQGFRVEIPVKSSRQRGARGSYPVRLFYTSNMPIMLQSALSSNVFLISQMLHSRFGENLLVQLFGVWEAKEGSAQLFAVSGLAYYMSPPLNFTDALLDPIHTAVYIVYMLVACAVFSKTWIEVSGSSPRDVAKQLKDQGLVMAGHREQSMYKELKRIIPTAAAFGGACIGALSVASDLLGALGSGTGILMAVTIIYGYFEIAAKEGDMAVGLTSVIDFQFWRQTPSVLQGRAPSIYQELHYNL</sequence>
<evidence type="ECO:0000256" key="4">
    <source>
        <dbReference type="ARBA" id="ARBA00022692"/>
    </source>
</evidence>
<dbReference type="Gene3D" id="1.10.3370.10">
    <property type="entry name" value="SecY subunit domain"/>
    <property type="match status" value="1"/>
</dbReference>
<feature type="transmembrane region" description="Helical" evidence="15">
    <location>
        <begin position="1414"/>
        <end position="1435"/>
    </location>
</feature>
<keyword evidence="11" id="KW-0819">tRNA processing</keyword>
<feature type="transmembrane region" description="Helical" evidence="15">
    <location>
        <begin position="1339"/>
        <end position="1361"/>
    </location>
</feature>
<feature type="compositionally biased region" description="Basic and acidic residues" evidence="14">
    <location>
        <begin position="1"/>
        <end position="19"/>
    </location>
</feature>
<evidence type="ECO:0000259" key="16">
    <source>
        <dbReference type="Pfam" id="PF04084"/>
    </source>
</evidence>
<comment type="catalytic activity">
    <reaction evidence="11">
        <text>adenosine(37) in tRNA + dimethylallyl diphosphate = N(6)-dimethylallyladenosine(37) in tRNA + diphosphate</text>
        <dbReference type="Rhea" id="RHEA:26482"/>
        <dbReference type="Rhea" id="RHEA-COMP:10162"/>
        <dbReference type="Rhea" id="RHEA-COMP:10375"/>
        <dbReference type="ChEBI" id="CHEBI:33019"/>
        <dbReference type="ChEBI" id="CHEBI:57623"/>
        <dbReference type="ChEBI" id="CHEBI:74411"/>
        <dbReference type="ChEBI" id="CHEBI:74415"/>
        <dbReference type="EC" id="2.5.1.75"/>
    </reaction>
</comment>
<comment type="similarity">
    <text evidence="12">Belongs to the IPP transferase family.</text>
</comment>
<evidence type="ECO:0000256" key="6">
    <source>
        <dbReference type="ARBA" id="ARBA00022927"/>
    </source>
</evidence>
<dbReference type="Pfam" id="PF01715">
    <property type="entry name" value="IPPT"/>
    <property type="match status" value="1"/>
</dbReference>
<dbReference type="GO" id="GO:0052381">
    <property type="term" value="F:tRNA dimethylallyltransferase activity"/>
    <property type="evidence" value="ECO:0007669"/>
    <property type="project" value="UniProtKB-EC"/>
</dbReference>
<dbReference type="GO" id="GO:0015031">
    <property type="term" value="P:protein transport"/>
    <property type="evidence" value="ECO:0007669"/>
    <property type="project" value="UniProtKB-KW"/>
</dbReference>
<evidence type="ECO:0000256" key="2">
    <source>
        <dbReference type="ARBA" id="ARBA00005751"/>
    </source>
</evidence>
<comment type="similarity">
    <text evidence="2 13">Belongs to the SecY/SEC61-alpha family.</text>
</comment>
<keyword evidence="5" id="KW-0256">Endoplasmic reticulum</keyword>
<evidence type="ECO:0000313" key="19">
    <source>
        <dbReference type="EMBL" id="CAG8975133.1"/>
    </source>
</evidence>
<keyword evidence="6 10" id="KW-0653">Protein transport</keyword>
<dbReference type="PROSITE" id="PS00755">
    <property type="entry name" value="SECY_1"/>
    <property type="match status" value="1"/>
</dbReference>
<feature type="domain" description="Origin recognition complex subunit 2 RecA-like" evidence="16">
    <location>
        <begin position="290"/>
        <end position="457"/>
    </location>
</feature>
<dbReference type="HAMAP" id="MF_00185">
    <property type="entry name" value="IPP_trans"/>
    <property type="match status" value="1"/>
</dbReference>
<feature type="transmembrane region" description="Helical" evidence="15">
    <location>
        <begin position="1088"/>
        <end position="1110"/>
    </location>
</feature>
<feature type="transmembrane region" description="Helical" evidence="15">
    <location>
        <begin position="1131"/>
        <end position="1155"/>
    </location>
</feature>
<comment type="subcellular location">
    <subcellularLocation>
        <location evidence="1">Endoplasmic reticulum membrane</location>
        <topology evidence="1">Multi-pass membrane protein</topology>
    </subcellularLocation>
    <subcellularLocation>
        <location evidence="10">Membrane</location>
        <topology evidence="10">Multi-pass membrane protein</topology>
    </subcellularLocation>
</comment>
<evidence type="ECO:0000256" key="12">
    <source>
        <dbReference type="RuleBase" id="RU003785"/>
    </source>
</evidence>
<organism evidence="19 20">
    <name type="scientific">Hymenoscyphus albidus</name>
    <dbReference type="NCBI Taxonomy" id="595503"/>
    <lineage>
        <taxon>Eukaryota</taxon>
        <taxon>Fungi</taxon>
        <taxon>Dikarya</taxon>
        <taxon>Ascomycota</taxon>
        <taxon>Pezizomycotina</taxon>
        <taxon>Leotiomycetes</taxon>
        <taxon>Helotiales</taxon>
        <taxon>Helotiaceae</taxon>
        <taxon>Hymenoscyphus</taxon>
    </lineage>
</organism>
<reference evidence="19" key="1">
    <citation type="submission" date="2021-07" db="EMBL/GenBank/DDBJ databases">
        <authorList>
            <person name="Durling M."/>
        </authorList>
    </citation>
    <scope>NUCLEOTIDE SEQUENCE</scope>
</reference>
<dbReference type="Gene3D" id="3.40.50.300">
    <property type="entry name" value="P-loop containing nucleotide triphosphate hydrolases"/>
    <property type="match status" value="1"/>
</dbReference>
<dbReference type="Proteomes" id="UP000701801">
    <property type="component" value="Unassembled WGS sequence"/>
</dbReference>
<dbReference type="Pfam" id="PF04084">
    <property type="entry name" value="RecA-like_ORC2"/>
    <property type="match status" value="1"/>
</dbReference>
<dbReference type="Gene3D" id="1.10.20.140">
    <property type="match status" value="1"/>
</dbReference>
<evidence type="ECO:0000256" key="14">
    <source>
        <dbReference type="SAM" id="MobiDB-lite"/>
    </source>
</evidence>
<dbReference type="GO" id="GO:0008033">
    <property type="term" value="P:tRNA processing"/>
    <property type="evidence" value="ECO:0007669"/>
    <property type="project" value="UniProtKB-KW"/>
</dbReference>
<keyword evidence="4 10" id="KW-0812">Transmembrane</keyword>
<evidence type="ECO:0000256" key="7">
    <source>
        <dbReference type="ARBA" id="ARBA00022989"/>
    </source>
</evidence>
<dbReference type="Pfam" id="PF00344">
    <property type="entry name" value="SecY"/>
    <property type="match status" value="1"/>
</dbReference>
<gene>
    <name evidence="19" type="ORF">HYALB_00004432</name>
</gene>
<dbReference type="SUPFAM" id="SSF52540">
    <property type="entry name" value="P-loop containing nucleoside triphosphate hydrolases"/>
    <property type="match status" value="2"/>
</dbReference>
<feature type="domain" description="Origin recognition complex subunit 2 winged-helix" evidence="18">
    <location>
        <begin position="543"/>
        <end position="596"/>
    </location>
</feature>
<dbReference type="InterPro" id="IPR036236">
    <property type="entry name" value="Znf_C2H2_sf"/>
</dbReference>
<dbReference type="GO" id="GO:0005524">
    <property type="term" value="F:ATP binding"/>
    <property type="evidence" value="ECO:0007669"/>
    <property type="project" value="UniProtKB-KW"/>
</dbReference>
<evidence type="ECO:0000313" key="20">
    <source>
        <dbReference type="Proteomes" id="UP000701801"/>
    </source>
</evidence>
<dbReference type="FunFam" id="1.10.3370.10:FF:000002">
    <property type="entry name" value="Transport Sec61 subunit alpha isoform 2"/>
    <property type="match status" value="1"/>
</dbReference>
<keyword evidence="20" id="KW-1185">Reference proteome</keyword>
<dbReference type="OrthoDB" id="420669at2759"/>
<evidence type="ECO:0000259" key="18">
    <source>
        <dbReference type="Pfam" id="PF24882"/>
    </source>
</evidence>
<dbReference type="NCBIfam" id="TIGR00174">
    <property type="entry name" value="miaA"/>
    <property type="match status" value="1"/>
</dbReference>
<dbReference type="NCBIfam" id="TIGR00967">
    <property type="entry name" value="3a0501s007"/>
    <property type="match status" value="1"/>
</dbReference>
<feature type="transmembrane region" description="Helical" evidence="15">
    <location>
        <begin position="1495"/>
        <end position="1513"/>
    </location>
</feature>
<keyword evidence="12" id="KW-0808">Transferase</keyword>
<dbReference type="InterPro" id="IPR056772">
    <property type="entry name" value="RecA-like_ORC2"/>
</dbReference>
<dbReference type="SUPFAM" id="SSF57667">
    <property type="entry name" value="beta-beta-alpha zinc fingers"/>
    <property type="match status" value="1"/>
</dbReference>
<keyword evidence="12" id="KW-0067">ATP-binding</keyword>